<dbReference type="PANTHER" id="PTHR43592">
    <property type="entry name" value="CAAX AMINO TERMINAL PROTEASE"/>
    <property type="match status" value="1"/>
</dbReference>
<feature type="transmembrane region" description="Helical" evidence="2">
    <location>
        <begin position="195"/>
        <end position="216"/>
    </location>
</feature>
<dbReference type="Pfam" id="PF02517">
    <property type="entry name" value="Rce1-like"/>
    <property type="match status" value="1"/>
</dbReference>
<evidence type="ECO:0000256" key="1">
    <source>
        <dbReference type="SAM" id="MobiDB-lite"/>
    </source>
</evidence>
<evidence type="ECO:0000313" key="5">
    <source>
        <dbReference type="Proteomes" id="UP000324705"/>
    </source>
</evidence>
<evidence type="ECO:0000256" key="2">
    <source>
        <dbReference type="SAM" id="Phobius"/>
    </source>
</evidence>
<dbReference type="AlphaFoldDB" id="A0A9R1BPW0"/>
<feature type="transmembrane region" description="Helical" evidence="2">
    <location>
        <begin position="164"/>
        <end position="183"/>
    </location>
</feature>
<feature type="region of interest" description="Disordered" evidence="1">
    <location>
        <begin position="37"/>
        <end position="59"/>
    </location>
</feature>
<dbReference type="OMA" id="WSTFALY"/>
<protein>
    <recommendedName>
        <fullName evidence="3">CAAX prenyl protease 2/Lysostaphin resistance protein A-like domain-containing protein</fullName>
    </recommendedName>
</protein>
<gene>
    <name evidence="4" type="ORF">TRITD_7Av1G175540</name>
</gene>
<reference evidence="4 5" key="1">
    <citation type="submission" date="2017-09" db="EMBL/GenBank/DDBJ databases">
        <authorList>
            <consortium name="International Durum Wheat Genome Sequencing Consortium (IDWGSC)"/>
            <person name="Milanesi L."/>
        </authorList>
    </citation>
    <scope>NUCLEOTIDE SEQUENCE [LARGE SCALE GENOMIC DNA]</scope>
    <source>
        <strain evidence="5">cv. Svevo</strain>
    </source>
</reference>
<keyword evidence="2" id="KW-1133">Transmembrane helix</keyword>
<name>A0A9R1BPW0_TRITD</name>
<feature type="transmembrane region" description="Helical" evidence="2">
    <location>
        <begin position="244"/>
        <end position="262"/>
    </location>
</feature>
<dbReference type="EMBL" id="LT934123">
    <property type="protein sequence ID" value="VAI76673.1"/>
    <property type="molecule type" value="Genomic_DNA"/>
</dbReference>
<feature type="transmembrane region" description="Helical" evidence="2">
    <location>
        <begin position="361"/>
        <end position="381"/>
    </location>
</feature>
<feature type="transmembrane region" description="Helical" evidence="2">
    <location>
        <begin position="291"/>
        <end position="310"/>
    </location>
</feature>
<keyword evidence="5" id="KW-1185">Reference proteome</keyword>
<feature type="transmembrane region" description="Helical" evidence="2">
    <location>
        <begin position="322"/>
        <end position="355"/>
    </location>
</feature>
<feature type="transmembrane region" description="Helical" evidence="2">
    <location>
        <begin position="12"/>
        <end position="33"/>
    </location>
</feature>
<accession>A0A9R1BPW0</accession>
<dbReference type="Gramene" id="TRITD7Av1G175540.2">
    <property type="protein sequence ID" value="TRITD7Av1G175540.2"/>
    <property type="gene ID" value="TRITD7Av1G175540"/>
</dbReference>
<keyword evidence="2" id="KW-0472">Membrane</keyword>
<feature type="region of interest" description="Disordered" evidence="1">
    <location>
        <begin position="75"/>
        <end position="100"/>
    </location>
</feature>
<dbReference type="GO" id="GO:0004175">
    <property type="term" value="F:endopeptidase activity"/>
    <property type="evidence" value="ECO:0007669"/>
    <property type="project" value="UniProtKB-ARBA"/>
</dbReference>
<feature type="compositionally biased region" description="Basic residues" evidence="1">
    <location>
        <begin position="42"/>
        <end position="57"/>
    </location>
</feature>
<dbReference type="PANTHER" id="PTHR43592:SF4">
    <property type="entry name" value="CAAX AMINO TERMINAL PROTEASE FAMILY PROTEIN"/>
    <property type="match status" value="1"/>
</dbReference>
<dbReference type="Proteomes" id="UP000324705">
    <property type="component" value="Chromosome 7A"/>
</dbReference>
<proteinExistence type="predicted"/>
<dbReference type="InterPro" id="IPR003675">
    <property type="entry name" value="Rce1/LyrA-like_dom"/>
</dbReference>
<dbReference type="GO" id="GO:0080120">
    <property type="term" value="P:CAAX-box protein maturation"/>
    <property type="evidence" value="ECO:0007669"/>
    <property type="project" value="UniProtKB-ARBA"/>
</dbReference>
<organism evidence="4 5">
    <name type="scientific">Triticum turgidum subsp. durum</name>
    <name type="common">Durum wheat</name>
    <name type="synonym">Triticum durum</name>
    <dbReference type="NCBI Taxonomy" id="4567"/>
    <lineage>
        <taxon>Eukaryota</taxon>
        <taxon>Viridiplantae</taxon>
        <taxon>Streptophyta</taxon>
        <taxon>Embryophyta</taxon>
        <taxon>Tracheophyta</taxon>
        <taxon>Spermatophyta</taxon>
        <taxon>Magnoliopsida</taxon>
        <taxon>Liliopsida</taxon>
        <taxon>Poales</taxon>
        <taxon>Poaceae</taxon>
        <taxon>BOP clade</taxon>
        <taxon>Pooideae</taxon>
        <taxon>Triticodae</taxon>
        <taxon>Triticeae</taxon>
        <taxon>Triticinae</taxon>
        <taxon>Triticum</taxon>
    </lineage>
</organism>
<feature type="domain" description="CAAX prenyl protease 2/Lysostaphin resistance protein A-like" evidence="3">
    <location>
        <begin position="288"/>
        <end position="374"/>
    </location>
</feature>
<evidence type="ECO:0000313" key="4">
    <source>
        <dbReference type="EMBL" id="VAI76673.1"/>
    </source>
</evidence>
<evidence type="ECO:0000259" key="3">
    <source>
        <dbReference type="Pfam" id="PF02517"/>
    </source>
</evidence>
<sequence length="382" mass="41425">MYAVNNHLASLAAYLVVLSGVFFRLLCLSISGVRGRTEKRMTGKARRQPRTHQRSLSRARSDMLLTVTAACCSSPPRLHPVRSRTNGGGGAGAPPPPRRAGAAKFRALAAPLLRRSSSSAFICACSSAPPPTPGDKDCDRELFDEYPFLSSDTPWEPEDVWRTFAAYLLVLHIPLSFGGLGVVAKVLHSSSLDPLTTVVSTAMLQLGELTLGLALLQYTAKPGRQVGTFFAGKFSSRPSWVKETVLWLGLLMSIVFLTSLIADRLIGPEDAYDPILKEILSDGGTSRLVCWFLYCVIAPLSEEIIYRGFLLTALSSSMKWRNAVVVSSVMFSVAHLSGGNFFQLFVVGCITGLAYCRTGTLAASFTIHSLYNAVILFTTMMS</sequence>
<keyword evidence="2" id="KW-0812">Transmembrane</keyword>